<feature type="domain" description="BTB" evidence="2">
    <location>
        <begin position="22"/>
        <end position="81"/>
    </location>
</feature>
<gene>
    <name evidence="3" type="ORF">P280DRAFT_524035</name>
</gene>
<name>A0A6A6RHR2_9PLEO</name>
<dbReference type="InterPro" id="IPR000210">
    <property type="entry name" value="BTB/POZ_dom"/>
</dbReference>
<dbReference type="Pfam" id="PF00651">
    <property type="entry name" value="BTB"/>
    <property type="match status" value="1"/>
</dbReference>
<protein>
    <recommendedName>
        <fullName evidence="2">BTB domain-containing protein</fullName>
    </recommendedName>
</protein>
<dbReference type="Proteomes" id="UP000799753">
    <property type="component" value="Unassembled WGS sequence"/>
</dbReference>
<dbReference type="OrthoDB" id="6359816at2759"/>
<evidence type="ECO:0000313" key="4">
    <source>
        <dbReference type="Proteomes" id="UP000799753"/>
    </source>
</evidence>
<dbReference type="SUPFAM" id="SSF54695">
    <property type="entry name" value="POZ domain"/>
    <property type="match status" value="1"/>
</dbReference>
<organism evidence="3 4">
    <name type="scientific">Massarina eburnea CBS 473.64</name>
    <dbReference type="NCBI Taxonomy" id="1395130"/>
    <lineage>
        <taxon>Eukaryota</taxon>
        <taxon>Fungi</taxon>
        <taxon>Dikarya</taxon>
        <taxon>Ascomycota</taxon>
        <taxon>Pezizomycotina</taxon>
        <taxon>Dothideomycetes</taxon>
        <taxon>Pleosporomycetidae</taxon>
        <taxon>Pleosporales</taxon>
        <taxon>Massarineae</taxon>
        <taxon>Massarinaceae</taxon>
        <taxon>Massarina</taxon>
    </lineage>
</organism>
<dbReference type="InterPro" id="IPR011333">
    <property type="entry name" value="SKP1/BTB/POZ_sf"/>
</dbReference>
<evidence type="ECO:0000256" key="1">
    <source>
        <dbReference type="SAM" id="MobiDB-lite"/>
    </source>
</evidence>
<sequence length="294" mass="32876">MDTPTVELLSALASMYETGSYSDLTIACGQKSYPVHRAILATRSSFFDGAFRNPFQEAKTGIIDLSEDDPEAVEHMVHYFYHLDYMNKPLSRRSSTRSSRPTSMSSPRLPHRRVSKKLDLSQVEDPLLATMASSTHAPMPLTPPAEQPDQFESLDTSMKMPDTPMADQFTENPFECISMEPEADVEKPHLITHAKVYAIAEKYGITGLKSLSKKKFASQIEVHINSDELPEACQEAYESTIDTDRGLRDIVVQTFRSHPDLSLRKDVELALRDTPGLAFELFRMASGLPVTSLT</sequence>
<evidence type="ECO:0000259" key="2">
    <source>
        <dbReference type="PROSITE" id="PS50097"/>
    </source>
</evidence>
<dbReference type="PROSITE" id="PS50097">
    <property type="entry name" value="BTB"/>
    <property type="match status" value="1"/>
</dbReference>
<keyword evidence="4" id="KW-1185">Reference proteome</keyword>
<dbReference type="CDD" id="cd18186">
    <property type="entry name" value="BTB_POZ_ZBTB_KLHL-like"/>
    <property type="match status" value="1"/>
</dbReference>
<proteinExistence type="predicted"/>
<feature type="compositionally biased region" description="Low complexity" evidence="1">
    <location>
        <begin position="96"/>
        <end position="108"/>
    </location>
</feature>
<dbReference type="EMBL" id="MU006822">
    <property type="protein sequence ID" value="KAF2634523.1"/>
    <property type="molecule type" value="Genomic_DNA"/>
</dbReference>
<dbReference type="PANTHER" id="PTHR47843:SF5">
    <property type="entry name" value="BTB_POZ DOMAIN PROTEIN"/>
    <property type="match status" value="1"/>
</dbReference>
<dbReference type="Gene3D" id="3.30.710.10">
    <property type="entry name" value="Potassium Channel Kv1.1, Chain A"/>
    <property type="match status" value="1"/>
</dbReference>
<feature type="region of interest" description="Disordered" evidence="1">
    <location>
        <begin position="91"/>
        <end position="117"/>
    </location>
</feature>
<dbReference type="PANTHER" id="PTHR47843">
    <property type="entry name" value="BTB DOMAIN-CONTAINING PROTEIN-RELATED"/>
    <property type="match status" value="1"/>
</dbReference>
<feature type="region of interest" description="Disordered" evidence="1">
    <location>
        <begin position="134"/>
        <end position="157"/>
    </location>
</feature>
<reference evidence="3" key="1">
    <citation type="journal article" date="2020" name="Stud. Mycol.">
        <title>101 Dothideomycetes genomes: a test case for predicting lifestyles and emergence of pathogens.</title>
        <authorList>
            <person name="Haridas S."/>
            <person name="Albert R."/>
            <person name="Binder M."/>
            <person name="Bloem J."/>
            <person name="Labutti K."/>
            <person name="Salamov A."/>
            <person name="Andreopoulos B."/>
            <person name="Baker S."/>
            <person name="Barry K."/>
            <person name="Bills G."/>
            <person name="Bluhm B."/>
            <person name="Cannon C."/>
            <person name="Castanera R."/>
            <person name="Culley D."/>
            <person name="Daum C."/>
            <person name="Ezra D."/>
            <person name="Gonzalez J."/>
            <person name="Henrissat B."/>
            <person name="Kuo A."/>
            <person name="Liang C."/>
            <person name="Lipzen A."/>
            <person name="Lutzoni F."/>
            <person name="Magnuson J."/>
            <person name="Mondo S."/>
            <person name="Nolan M."/>
            <person name="Ohm R."/>
            <person name="Pangilinan J."/>
            <person name="Park H.-J."/>
            <person name="Ramirez L."/>
            <person name="Alfaro M."/>
            <person name="Sun H."/>
            <person name="Tritt A."/>
            <person name="Yoshinaga Y."/>
            <person name="Zwiers L.-H."/>
            <person name="Turgeon B."/>
            <person name="Goodwin S."/>
            <person name="Spatafora J."/>
            <person name="Crous P."/>
            <person name="Grigoriev I."/>
        </authorList>
    </citation>
    <scope>NUCLEOTIDE SEQUENCE</scope>
    <source>
        <strain evidence="3">CBS 473.64</strain>
    </source>
</reference>
<accession>A0A6A6RHR2</accession>
<dbReference type="AlphaFoldDB" id="A0A6A6RHR2"/>
<evidence type="ECO:0000313" key="3">
    <source>
        <dbReference type="EMBL" id="KAF2634523.1"/>
    </source>
</evidence>
<dbReference type="SMART" id="SM00225">
    <property type="entry name" value="BTB"/>
    <property type="match status" value="1"/>
</dbReference>